<sequence>MEQFEYLSSLGEGAYGQVWLCKMRDSGRKVAMKRFKEAHQDPEVMRLAMREIKLLKASQHHNVVQLMEAFRSRSGRVYMVMEYVERTLTQDLRKYSRGFPPALAKMISWQLLQAVSFLHKRKVVHRDLKPANILISSDNTVKICDFGFARTLHPKETADYTTYVVTRWYRPPEVLVNDDYGPKIDVWAIGECGFF</sequence>
<dbReference type="Gene3D" id="3.30.200.20">
    <property type="entry name" value="Phosphorylase Kinase, domain 1"/>
    <property type="match status" value="1"/>
</dbReference>
<keyword evidence="2 5" id="KW-0547">Nucleotide-binding</keyword>
<keyword evidence="1" id="KW-0808">Transferase</keyword>
<organism evidence="8 9">
    <name type="scientific">Dunaliella salina</name>
    <name type="common">Green alga</name>
    <name type="synonym">Protococcus salinus</name>
    <dbReference type="NCBI Taxonomy" id="3046"/>
    <lineage>
        <taxon>Eukaryota</taxon>
        <taxon>Viridiplantae</taxon>
        <taxon>Chlorophyta</taxon>
        <taxon>core chlorophytes</taxon>
        <taxon>Chlorophyceae</taxon>
        <taxon>CS clade</taxon>
        <taxon>Chlamydomonadales</taxon>
        <taxon>Dunaliellaceae</taxon>
        <taxon>Dunaliella</taxon>
    </lineage>
</organism>
<dbReference type="InterPro" id="IPR011009">
    <property type="entry name" value="Kinase-like_dom_sf"/>
</dbReference>
<dbReference type="InterPro" id="IPR017441">
    <property type="entry name" value="Protein_kinase_ATP_BS"/>
</dbReference>
<accession>A0ABQ7FYV2</accession>
<comment type="similarity">
    <text evidence="6">Belongs to the protein kinase superfamily.</text>
</comment>
<keyword evidence="9" id="KW-1185">Reference proteome</keyword>
<evidence type="ECO:0000256" key="2">
    <source>
        <dbReference type="ARBA" id="ARBA00022741"/>
    </source>
</evidence>
<dbReference type="InterPro" id="IPR000719">
    <property type="entry name" value="Prot_kinase_dom"/>
</dbReference>
<evidence type="ECO:0000256" key="6">
    <source>
        <dbReference type="RuleBase" id="RU000304"/>
    </source>
</evidence>
<evidence type="ECO:0000259" key="7">
    <source>
        <dbReference type="PROSITE" id="PS50011"/>
    </source>
</evidence>
<feature type="domain" description="Protein kinase" evidence="7">
    <location>
        <begin position="4"/>
        <end position="195"/>
    </location>
</feature>
<dbReference type="PROSITE" id="PS00108">
    <property type="entry name" value="PROTEIN_KINASE_ST"/>
    <property type="match status" value="1"/>
</dbReference>
<dbReference type="Pfam" id="PF00069">
    <property type="entry name" value="Pkinase"/>
    <property type="match status" value="1"/>
</dbReference>
<evidence type="ECO:0000313" key="9">
    <source>
        <dbReference type="Proteomes" id="UP000815325"/>
    </source>
</evidence>
<evidence type="ECO:0000256" key="1">
    <source>
        <dbReference type="ARBA" id="ARBA00022679"/>
    </source>
</evidence>
<dbReference type="SUPFAM" id="SSF56112">
    <property type="entry name" value="Protein kinase-like (PK-like)"/>
    <property type="match status" value="1"/>
</dbReference>
<evidence type="ECO:0000256" key="5">
    <source>
        <dbReference type="PROSITE-ProRule" id="PRU10141"/>
    </source>
</evidence>
<dbReference type="InterPro" id="IPR050117">
    <property type="entry name" value="MAPK"/>
</dbReference>
<dbReference type="SMART" id="SM00220">
    <property type="entry name" value="S_TKc"/>
    <property type="match status" value="1"/>
</dbReference>
<dbReference type="Gene3D" id="1.10.510.10">
    <property type="entry name" value="Transferase(Phosphotransferase) domain 1"/>
    <property type="match status" value="1"/>
</dbReference>
<evidence type="ECO:0000313" key="8">
    <source>
        <dbReference type="EMBL" id="KAF5827537.1"/>
    </source>
</evidence>
<dbReference type="InterPro" id="IPR008271">
    <property type="entry name" value="Ser/Thr_kinase_AS"/>
</dbReference>
<evidence type="ECO:0000256" key="3">
    <source>
        <dbReference type="ARBA" id="ARBA00022777"/>
    </source>
</evidence>
<keyword evidence="3" id="KW-0418">Kinase</keyword>
<dbReference type="PANTHER" id="PTHR24055">
    <property type="entry name" value="MITOGEN-ACTIVATED PROTEIN KINASE"/>
    <property type="match status" value="1"/>
</dbReference>
<name>A0ABQ7FYV2_DUNSA</name>
<reference evidence="8" key="1">
    <citation type="submission" date="2017-08" db="EMBL/GenBank/DDBJ databases">
        <authorList>
            <person name="Polle J.E."/>
            <person name="Barry K."/>
            <person name="Cushman J."/>
            <person name="Schmutz J."/>
            <person name="Tran D."/>
            <person name="Hathwaick L.T."/>
            <person name="Yim W.C."/>
            <person name="Jenkins J."/>
            <person name="Mckie-Krisberg Z.M."/>
            <person name="Prochnik S."/>
            <person name="Lindquist E."/>
            <person name="Dockter R.B."/>
            <person name="Adam C."/>
            <person name="Molina H."/>
            <person name="Bunkerborg J."/>
            <person name="Jin E."/>
            <person name="Buchheim M."/>
            <person name="Magnuson J."/>
        </authorList>
    </citation>
    <scope>NUCLEOTIDE SEQUENCE</scope>
    <source>
        <strain evidence="8">CCAP 19/18</strain>
    </source>
</reference>
<keyword evidence="4 5" id="KW-0067">ATP-binding</keyword>
<dbReference type="PROSITE" id="PS00107">
    <property type="entry name" value="PROTEIN_KINASE_ATP"/>
    <property type="match status" value="1"/>
</dbReference>
<dbReference type="PROSITE" id="PS50011">
    <property type="entry name" value="PROTEIN_KINASE_DOM"/>
    <property type="match status" value="1"/>
</dbReference>
<dbReference type="EMBL" id="MU070479">
    <property type="protein sequence ID" value="KAF5827537.1"/>
    <property type="molecule type" value="Genomic_DNA"/>
</dbReference>
<evidence type="ECO:0000256" key="4">
    <source>
        <dbReference type="ARBA" id="ARBA00022840"/>
    </source>
</evidence>
<feature type="binding site" evidence="5">
    <location>
        <position position="33"/>
    </location>
    <ligand>
        <name>ATP</name>
        <dbReference type="ChEBI" id="CHEBI:30616"/>
    </ligand>
</feature>
<proteinExistence type="inferred from homology"/>
<comment type="caution">
    <text evidence="8">The sequence shown here is derived from an EMBL/GenBank/DDBJ whole genome shotgun (WGS) entry which is preliminary data.</text>
</comment>
<keyword evidence="6" id="KW-0723">Serine/threonine-protein kinase</keyword>
<protein>
    <submittedName>
        <fullName evidence="8">Kinase-like domain-containing protein</fullName>
    </submittedName>
</protein>
<dbReference type="Proteomes" id="UP000815325">
    <property type="component" value="Unassembled WGS sequence"/>
</dbReference>
<gene>
    <name evidence="8" type="ORF">DUNSADRAFT_484</name>
</gene>